<evidence type="ECO:0000256" key="1">
    <source>
        <dbReference type="ARBA" id="ARBA00023015"/>
    </source>
</evidence>
<dbReference type="InterPro" id="IPR011663">
    <property type="entry name" value="UTRA"/>
</dbReference>
<dbReference type="InterPro" id="IPR000524">
    <property type="entry name" value="Tscrpt_reg_HTH_GntR"/>
</dbReference>
<feature type="region of interest" description="Disordered" evidence="4">
    <location>
        <begin position="228"/>
        <end position="250"/>
    </location>
</feature>
<dbReference type="OrthoDB" id="3210131at2"/>
<dbReference type="InterPro" id="IPR036388">
    <property type="entry name" value="WH-like_DNA-bd_sf"/>
</dbReference>
<evidence type="ECO:0000259" key="5">
    <source>
        <dbReference type="PROSITE" id="PS50949"/>
    </source>
</evidence>
<dbReference type="EMBL" id="SZWF01000025">
    <property type="protein sequence ID" value="KAA9393162.1"/>
    <property type="molecule type" value="Genomic_DNA"/>
</dbReference>
<dbReference type="SMART" id="SM00866">
    <property type="entry name" value="UTRA"/>
    <property type="match status" value="1"/>
</dbReference>
<dbReference type="Pfam" id="PF00392">
    <property type="entry name" value="GntR"/>
    <property type="match status" value="1"/>
</dbReference>
<dbReference type="SMART" id="SM00345">
    <property type="entry name" value="HTH_GNTR"/>
    <property type="match status" value="1"/>
</dbReference>
<evidence type="ECO:0000256" key="3">
    <source>
        <dbReference type="ARBA" id="ARBA00023163"/>
    </source>
</evidence>
<dbReference type="Proteomes" id="UP000325957">
    <property type="component" value="Unassembled WGS sequence"/>
</dbReference>
<dbReference type="GO" id="GO:0003677">
    <property type="term" value="F:DNA binding"/>
    <property type="evidence" value="ECO:0007669"/>
    <property type="project" value="UniProtKB-KW"/>
</dbReference>
<keyword evidence="3" id="KW-0804">Transcription</keyword>
<name>A0A5J5KUH6_9MICC</name>
<protein>
    <submittedName>
        <fullName evidence="6">GntR family transcriptional regulator</fullName>
    </submittedName>
</protein>
<evidence type="ECO:0000313" key="6">
    <source>
        <dbReference type="EMBL" id="KAA9393162.1"/>
    </source>
</evidence>
<reference evidence="6 7" key="1">
    <citation type="submission" date="2019-05" db="EMBL/GenBank/DDBJ databases">
        <title>Kocuria coralli sp. nov., a novel actinobacterium isolated from coral reef seawater.</title>
        <authorList>
            <person name="Li J."/>
        </authorList>
    </citation>
    <scope>NUCLEOTIDE SEQUENCE [LARGE SCALE GENOMIC DNA]</scope>
    <source>
        <strain evidence="6 7">SCSIO 13007</strain>
    </source>
</reference>
<dbReference type="PANTHER" id="PTHR44846:SF17">
    <property type="entry name" value="GNTR-FAMILY TRANSCRIPTIONAL REGULATOR"/>
    <property type="match status" value="1"/>
</dbReference>
<dbReference type="PANTHER" id="PTHR44846">
    <property type="entry name" value="MANNOSYL-D-GLYCERATE TRANSPORT/METABOLISM SYSTEM REPRESSOR MNGR-RELATED"/>
    <property type="match status" value="1"/>
</dbReference>
<accession>A0A5J5KUH6</accession>
<dbReference type="InterPro" id="IPR036390">
    <property type="entry name" value="WH_DNA-bd_sf"/>
</dbReference>
<dbReference type="SUPFAM" id="SSF64288">
    <property type="entry name" value="Chorismate lyase-like"/>
    <property type="match status" value="1"/>
</dbReference>
<dbReference type="Gene3D" id="1.10.10.10">
    <property type="entry name" value="Winged helix-like DNA-binding domain superfamily/Winged helix DNA-binding domain"/>
    <property type="match status" value="1"/>
</dbReference>
<evidence type="ECO:0000313" key="7">
    <source>
        <dbReference type="Proteomes" id="UP000325957"/>
    </source>
</evidence>
<dbReference type="Pfam" id="PF07702">
    <property type="entry name" value="UTRA"/>
    <property type="match status" value="1"/>
</dbReference>
<gene>
    <name evidence="6" type="ORF">FCK90_13645</name>
</gene>
<dbReference type="SUPFAM" id="SSF46785">
    <property type="entry name" value="Winged helix' DNA-binding domain"/>
    <property type="match status" value="1"/>
</dbReference>
<dbReference type="InterPro" id="IPR028978">
    <property type="entry name" value="Chorismate_lyase_/UTRA_dom_sf"/>
</dbReference>
<dbReference type="InterPro" id="IPR050679">
    <property type="entry name" value="Bact_HTH_transcr_reg"/>
</dbReference>
<comment type="caution">
    <text evidence="6">The sequence shown here is derived from an EMBL/GenBank/DDBJ whole genome shotgun (WGS) entry which is preliminary data.</text>
</comment>
<dbReference type="PRINTS" id="PR00035">
    <property type="entry name" value="HTHGNTR"/>
</dbReference>
<feature type="domain" description="HTH gntR-type" evidence="5">
    <location>
        <begin position="1"/>
        <end position="68"/>
    </location>
</feature>
<keyword evidence="2" id="KW-0238">DNA-binding</keyword>
<evidence type="ECO:0000256" key="4">
    <source>
        <dbReference type="SAM" id="MobiDB-lite"/>
    </source>
</evidence>
<evidence type="ECO:0000256" key="2">
    <source>
        <dbReference type="ARBA" id="ARBA00023125"/>
    </source>
</evidence>
<proteinExistence type="predicted"/>
<keyword evidence="1" id="KW-0805">Transcription regulation</keyword>
<dbReference type="PROSITE" id="PS50949">
    <property type="entry name" value="HTH_GNTR"/>
    <property type="match status" value="1"/>
</dbReference>
<dbReference type="AlphaFoldDB" id="A0A5J5KUH6"/>
<dbReference type="CDD" id="cd07377">
    <property type="entry name" value="WHTH_GntR"/>
    <property type="match status" value="1"/>
</dbReference>
<dbReference type="GO" id="GO:0003700">
    <property type="term" value="F:DNA-binding transcription factor activity"/>
    <property type="evidence" value="ECO:0007669"/>
    <property type="project" value="InterPro"/>
</dbReference>
<dbReference type="Gene3D" id="3.40.1410.10">
    <property type="entry name" value="Chorismate lyase-like"/>
    <property type="match status" value="1"/>
</dbReference>
<organism evidence="6 7">
    <name type="scientific">Kocuria coralli</name>
    <dbReference type="NCBI Taxonomy" id="1461025"/>
    <lineage>
        <taxon>Bacteria</taxon>
        <taxon>Bacillati</taxon>
        <taxon>Actinomycetota</taxon>
        <taxon>Actinomycetes</taxon>
        <taxon>Micrococcales</taxon>
        <taxon>Micrococcaceae</taxon>
        <taxon>Kocuria</taxon>
    </lineage>
</organism>
<dbReference type="GO" id="GO:0045892">
    <property type="term" value="P:negative regulation of DNA-templated transcription"/>
    <property type="evidence" value="ECO:0007669"/>
    <property type="project" value="TreeGrafter"/>
</dbReference>
<sequence>MYRQIAEDLRRRIVSGEMAEGALLPTEAALCELWGTSRGPVRNALAQLRREGLIDTGQGRQGSVISRQARQPIDVYLPFTRWAEVHGRQPGAHTVSLSLRRAGEDCAAQLDVPPEAMVVELVRLRLLDGEPTMLERTRFREDVGRLLFDADLEAGSITAYLATRGLNFDQVEVEIDAIGADPLDADLLGIDEASPVLRLRRRSSDADGRAFEYSDDRYRSDTVRFTVNAAGGSNGERGIRPTAGASHQER</sequence>
<keyword evidence="7" id="KW-1185">Reference proteome</keyword>